<evidence type="ECO:0000256" key="3">
    <source>
        <dbReference type="ARBA" id="ARBA00022519"/>
    </source>
</evidence>
<evidence type="ECO:0000313" key="12">
    <source>
        <dbReference type="EMBL" id="AFA41182.1"/>
    </source>
</evidence>
<gene>
    <name evidence="12" type="primary">tolQ</name>
    <name evidence="12" type="synonym">fii</name>
    <name evidence="12" type="ORF">WIGMOR_0347</name>
</gene>
<feature type="transmembrane region" description="Helical" evidence="10">
    <location>
        <begin position="15"/>
        <end position="37"/>
    </location>
</feature>
<evidence type="ECO:0000256" key="2">
    <source>
        <dbReference type="ARBA" id="ARBA00022475"/>
    </source>
</evidence>
<evidence type="ECO:0000256" key="7">
    <source>
        <dbReference type="ARBA" id="ARBA00023136"/>
    </source>
</evidence>
<evidence type="ECO:0000256" key="6">
    <source>
        <dbReference type="ARBA" id="ARBA00022989"/>
    </source>
</evidence>
<feature type="domain" description="MotA/TolQ/ExbB proton channel" evidence="11">
    <location>
        <begin position="82"/>
        <end position="204"/>
    </location>
</feature>
<dbReference type="KEGG" id="wgl:WIGMOR_0347"/>
<dbReference type="HOGENOM" id="CLU_053325_2_2_6"/>
<dbReference type="eggNOG" id="COG0811">
    <property type="taxonomic scope" value="Bacteria"/>
</dbReference>
<dbReference type="NCBIfam" id="TIGR02796">
    <property type="entry name" value="tolQ"/>
    <property type="match status" value="1"/>
</dbReference>
<sequence>MKSMNIFDLFLKSDFLLKFIFSFLLFFSILSWVIIFYKIFTLRYIQKEIENFENNFYSDKNINFLYEEQEHKQNTLVGYARIFYLGFKEYMELKHLKNTPESILDRTKHIMNVVVNREIEVLETHISTLGSISAISPYIGLLGTVWGIMNIFYKINDYTNFTIQSIAPDISDALSTTAMSLFVAIPALISFNKFSVKSNVIAQNYLNFSEECAAILYRKIISKKD</sequence>
<dbReference type="GO" id="GO:0043213">
    <property type="term" value="P:bacteriocin transport"/>
    <property type="evidence" value="ECO:0007669"/>
    <property type="project" value="InterPro"/>
</dbReference>
<keyword evidence="6 10" id="KW-1133">Transmembrane helix</keyword>
<dbReference type="Pfam" id="PF01618">
    <property type="entry name" value="MotA_ExbB"/>
    <property type="match status" value="1"/>
</dbReference>
<evidence type="ECO:0000256" key="10">
    <source>
        <dbReference type="SAM" id="Phobius"/>
    </source>
</evidence>
<comment type="similarity">
    <text evidence="9">Belongs to the exbB/tolQ family.</text>
</comment>
<keyword evidence="4" id="KW-0132">Cell division</keyword>
<keyword evidence="9" id="KW-0813">Transport</keyword>
<reference evidence="12 13" key="1">
    <citation type="journal article" date="2012" name="MBio">
        <title>Insight into the transmission biology and species-specific functional capabilities of tsetse (Diptera: glossinidae) obligate symbiont wigglesworthia.</title>
        <authorList>
            <person name="Rio R.V."/>
            <person name="Symula R.E."/>
            <person name="Wang J."/>
            <person name="Lohs C."/>
            <person name="Wu Y.N."/>
            <person name="Snyder A.K."/>
            <person name="Bjornson R.D."/>
            <person name="Oshima K."/>
            <person name="Biehl B.S."/>
            <person name="Perna N.T."/>
            <person name="Hattori M."/>
            <person name="Aksoy S."/>
        </authorList>
    </citation>
    <scope>NUCLEOTIDE SEQUENCE [LARGE SCALE GENOMIC DNA]</scope>
    <source>
        <strain evidence="12">WGM</strain>
    </source>
</reference>
<dbReference type="PANTHER" id="PTHR30625">
    <property type="entry name" value="PROTEIN TOLQ"/>
    <property type="match status" value="1"/>
</dbReference>
<evidence type="ECO:0000256" key="8">
    <source>
        <dbReference type="ARBA" id="ARBA00023306"/>
    </source>
</evidence>
<keyword evidence="13" id="KW-1185">Reference proteome</keyword>
<evidence type="ECO:0000256" key="5">
    <source>
        <dbReference type="ARBA" id="ARBA00022692"/>
    </source>
</evidence>
<dbReference type="OrthoDB" id="9805133at2"/>
<feature type="transmembrane region" description="Helical" evidence="10">
    <location>
        <begin position="173"/>
        <end position="191"/>
    </location>
</feature>
<evidence type="ECO:0000256" key="4">
    <source>
        <dbReference type="ARBA" id="ARBA00022618"/>
    </source>
</evidence>
<keyword evidence="8" id="KW-0131">Cell cycle</keyword>
<accession>H6Q5Y6</accession>
<dbReference type="PANTHER" id="PTHR30625:SF3">
    <property type="entry name" value="TOL-PAL SYSTEM PROTEIN TOLQ"/>
    <property type="match status" value="1"/>
</dbReference>
<keyword evidence="5 10" id="KW-0812">Transmembrane</keyword>
<dbReference type="InterPro" id="IPR050790">
    <property type="entry name" value="ExbB/TolQ_transport"/>
</dbReference>
<keyword evidence="7 10" id="KW-0472">Membrane</keyword>
<keyword evidence="9" id="KW-0653">Protein transport</keyword>
<organism evidence="12 13">
    <name type="scientific">Wigglesworthia glossinidia endosymbiont of Glossina morsitans morsitans</name>
    <name type="common">Yale colony</name>
    <dbReference type="NCBI Taxonomy" id="1142511"/>
    <lineage>
        <taxon>Bacteria</taxon>
        <taxon>Pseudomonadati</taxon>
        <taxon>Pseudomonadota</taxon>
        <taxon>Gammaproteobacteria</taxon>
        <taxon>Enterobacterales</taxon>
        <taxon>Erwiniaceae</taxon>
        <taxon>Wigglesworthia</taxon>
    </lineage>
</organism>
<dbReference type="GO" id="GO:0017038">
    <property type="term" value="P:protein import"/>
    <property type="evidence" value="ECO:0007669"/>
    <property type="project" value="TreeGrafter"/>
</dbReference>
<dbReference type="EMBL" id="CP003315">
    <property type="protein sequence ID" value="AFA41182.1"/>
    <property type="molecule type" value="Genomic_DNA"/>
</dbReference>
<evidence type="ECO:0000259" key="11">
    <source>
        <dbReference type="Pfam" id="PF01618"/>
    </source>
</evidence>
<keyword evidence="2" id="KW-1003">Cell membrane</keyword>
<comment type="subcellular location">
    <subcellularLocation>
        <location evidence="1">Cell membrane</location>
        <topology evidence="1">Multi-pass membrane protein</topology>
    </subcellularLocation>
    <subcellularLocation>
        <location evidence="9">Membrane</location>
        <topology evidence="9">Multi-pass membrane protein</topology>
    </subcellularLocation>
</comment>
<dbReference type="AlphaFoldDB" id="H6Q5Y6"/>
<dbReference type="GO" id="GO:0051301">
    <property type="term" value="P:cell division"/>
    <property type="evidence" value="ECO:0007669"/>
    <property type="project" value="UniProtKB-KW"/>
</dbReference>
<proteinExistence type="inferred from homology"/>
<dbReference type="InterPro" id="IPR014163">
    <property type="entry name" value="Tol-Pal_TolQ"/>
</dbReference>
<keyword evidence="3" id="KW-0997">Cell inner membrane</keyword>
<feature type="transmembrane region" description="Helical" evidence="10">
    <location>
        <begin position="135"/>
        <end position="153"/>
    </location>
</feature>
<evidence type="ECO:0000256" key="9">
    <source>
        <dbReference type="RuleBase" id="RU004057"/>
    </source>
</evidence>
<dbReference type="STRING" id="1142511.WIGMOR_0347"/>
<dbReference type="GO" id="GO:0005886">
    <property type="term" value="C:plasma membrane"/>
    <property type="evidence" value="ECO:0007669"/>
    <property type="project" value="UniProtKB-SubCell"/>
</dbReference>
<protein>
    <submittedName>
        <fullName evidence="12">TolAQR complex membrane spanning protein</fullName>
    </submittedName>
</protein>
<dbReference type="Proteomes" id="UP000009061">
    <property type="component" value="Chromosome"/>
</dbReference>
<dbReference type="InterPro" id="IPR002898">
    <property type="entry name" value="MotA_ExbB_proton_chnl"/>
</dbReference>
<evidence type="ECO:0000256" key="1">
    <source>
        <dbReference type="ARBA" id="ARBA00004651"/>
    </source>
</evidence>
<evidence type="ECO:0000313" key="13">
    <source>
        <dbReference type="Proteomes" id="UP000009061"/>
    </source>
</evidence>
<name>H6Q5Y6_WIGGL</name>